<evidence type="ECO:0000259" key="1">
    <source>
        <dbReference type="PROSITE" id="PS51186"/>
    </source>
</evidence>
<protein>
    <submittedName>
        <fullName evidence="2">GNAT family N-acetyltransferase</fullName>
    </submittedName>
</protein>
<gene>
    <name evidence="2" type="ORF">K6K13_10865</name>
</gene>
<evidence type="ECO:0000313" key="3">
    <source>
        <dbReference type="Proteomes" id="UP000825886"/>
    </source>
</evidence>
<dbReference type="RefSeq" id="WP_222160785.1">
    <property type="nucleotide sequence ID" value="NZ_CP081864.1"/>
</dbReference>
<keyword evidence="3" id="KW-1185">Reference proteome</keyword>
<dbReference type="InterPro" id="IPR000182">
    <property type="entry name" value="GNAT_dom"/>
</dbReference>
<dbReference type="PANTHER" id="PTHR43441:SF2">
    <property type="entry name" value="FAMILY ACETYLTRANSFERASE, PUTATIVE (AFU_ORTHOLOGUE AFUA_7G00850)-RELATED"/>
    <property type="match status" value="1"/>
</dbReference>
<dbReference type="SUPFAM" id="SSF55729">
    <property type="entry name" value="Acyl-CoA N-acyltransferases (Nat)"/>
    <property type="match status" value="1"/>
</dbReference>
<organism evidence="2 3">
    <name type="scientific">Symbiopectobacterium purcellii</name>
    <dbReference type="NCBI Taxonomy" id="2871826"/>
    <lineage>
        <taxon>Bacteria</taxon>
        <taxon>Pseudomonadati</taxon>
        <taxon>Pseudomonadota</taxon>
        <taxon>Gammaproteobacteria</taxon>
        <taxon>Enterobacterales</taxon>
        <taxon>Enterobacteriaceae</taxon>
    </lineage>
</organism>
<dbReference type="Pfam" id="PF13302">
    <property type="entry name" value="Acetyltransf_3"/>
    <property type="match status" value="1"/>
</dbReference>
<dbReference type="InterPro" id="IPR051908">
    <property type="entry name" value="Ribosomal_N-acetyltransferase"/>
</dbReference>
<sequence>MTEHVNLYGQPVGEALPLWSARSFPARITLTGHYCRVEPLCVARHVDALYAAYAAAPDGRDWTYMFVGPFRDKEAYRAYLTATEQQQDSQCYVVIDTRTDNAVGTFSLMRVDVNNGVIEVGSVAFSPALKRTPLATEAHFLLMGYVFEQLHYRRYEWKCDSLNAPSRRAALRLGFTFEGIFRQAVVYKGRARDTAWFSLLDNEWPQCKRDFLDWLAQDNFDTEGKQVESLAAIRGSRLKGSS</sequence>
<dbReference type="Gene3D" id="3.40.630.30">
    <property type="match status" value="1"/>
</dbReference>
<dbReference type="Proteomes" id="UP000825886">
    <property type="component" value="Chromosome"/>
</dbReference>
<name>A0ABX9AT40_9ENTR</name>
<dbReference type="PANTHER" id="PTHR43441">
    <property type="entry name" value="RIBOSOMAL-PROTEIN-SERINE ACETYLTRANSFERASE"/>
    <property type="match status" value="1"/>
</dbReference>
<dbReference type="PROSITE" id="PS51186">
    <property type="entry name" value="GNAT"/>
    <property type="match status" value="1"/>
</dbReference>
<accession>A0ABX9AT40</accession>
<dbReference type="EMBL" id="CP081864">
    <property type="protein sequence ID" value="QZN97754.1"/>
    <property type="molecule type" value="Genomic_DNA"/>
</dbReference>
<evidence type="ECO:0000313" key="2">
    <source>
        <dbReference type="EMBL" id="QZN97754.1"/>
    </source>
</evidence>
<feature type="domain" description="N-acetyltransferase" evidence="1">
    <location>
        <begin position="46"/>
        <end position="193"/>
    </location>
</feature>
<dbReference type="InterPro" id="IPR016181">
    <property type="entry name" value="Acyl_CoA_acyltransferase"/>
</dbReference>
<proteinExistence type="predicted"/>
<reference evidence="2 3" key="1">
    <citation type="submission" date="2021-08" db="EMBL/GenBank/DDBJ databases">
        <title>Culture and genomic analysis of Symbiopectobacterium purcellii sp. nov. gen. nov., isolated from the leafhopper Empoasca decipiens.</title>
        <authorList>
            <person name="Nadal-Jimenez P."/>
            <person name="Siozios S."/>
            <person name="Halliday N."/>
            <person name="Camara M."/>
            <person name="Hurst G.D.D."/>
        </authorList>
    </citation>
    <scope>NUCLEOTIDE SEQUENCE [LARGE SCALE GENOMIC DNA]</scope>
    <source>
        <strain evidence="2 3">SyEd1</strain>
    </source>
</reference>